<dbReference type="CDD" id="cd10017">
    <property type="entry name" value="B3_DNA"/>
    <property type="match status" value="1"/>
</dbReference>
<keyword evidence="8 9" id="KW-0927">Auxin signaling pathway</keyword>
<dbReference type="GO" id="GO:0005634">
    <property type="term" value="C:nucleus"/>
    <property type="evidence" value="ECO:0007669"/>
    <property type="project" value="UniProtKB-SubCell"/>
</dbReference>
<dbReference type="InterPro" id="IPR015300">
    <property type="entry name" value="DNA-bd_pseudobarrel_sf"/>
</dbReference>
<dbReference type="GO" id="GO:0009734">
    <property type="term" value="P:auxin-activated signaling pathway"/>
    <property type="evidence" value="ECO:0007669"/>
    <property type="project" value="UniProtKB-KW"/>
</dbReference>
<feature type="domain" description="PB1" evidence="12">
    <location>
        <begin position="803"/>
        <end position="887"/>
    </location>
</feature>
<gene>
    <name evidence="13" type="ORF">COCNU_04G008060</name>
</gene>
<proteinExistence type="inferred from homology"/>
<feature type="domain" description="TF-B3" evidence="11">
    <location>
        <begin position="165"/>
        <end position="267"/>
    </location>
</feature>
<dbReference type="Pfam" id="PF06507">
    <property type="entry name" value="ARF_AD"/>
    <property type="match status" value="1"/>
</dbReference>
<keyword evidence="7 9" id="KW-0539">Nucleus</keyword>
<dbReference type="EMBL" id="CM017875">
    <property type="protein sequence ID" value="KAG1338500.1"/>
    <property type="molecule type" value="Genomic_DNA"/>
</dbReference>
<evidence type="ECO:0000259" key="12">
    <source>
        <dbReference type="PROSITE" id="PS51745"/>
    </source>
</evidence>
<dbReference type="InterPro" id="IPR044835">
    <property type="entry name" value="ARF_plant"/>
</dbReference>
<dbReference type="InterPro" id="IPR053793">
    <property type="entry name" value="PB1-like"/>
</dbReference>
<evidence type="ECO:0000259" key="11">
    <source>
        <dbReference type="PROSITE" id="PS50863"/>
    </source>
</evidence>
<dbReference type="PROSITE" id="PS50863">
    <property type="entry name" value="B3"/>
    <property type="match status" value="1"/>
</dbReference>
<dbReference type="Proteomes" id="UP000797356">
    <property type="component" value="Chromosome 4"/>
</dbReference>
<reference evidence="13" key="1">
    <citation type="journal article" date="2017" name="Gigascience">
        <title>The genome draft of coconut (Cocos nucifera).</title>
        <authorList>
            <person name="Xiao Y."/>
            <person name="Xu P."/>
            <person name="Fan H."/>
            <person name="Baudouin L."/>
            <person name="Xia W."/>
            <person name="Bocs S."/>
            <person name="Xu J."/>
            <person name="Li Q."/>
            <person name="Guo A."/>
            <person name="Zhou L."/>
            <person name="Li J."/>
            <person name="Wu Y."/>
            <person name="Ma Z."/>
            <person name="Armero A."/>
            <person name="Issali A.E."/>
            <person name="Liu N."/>
            <person name="Peng M."/>
            <person name="Yang Y."/>
        </authorList>
    </citation>
    <scope>NUCLEOTIDE SEQUENCE</scope>
    <source>
        <tissue evidence="13">Spear leaf of Hainan Tall coconut</tissue>
    </source>
</reference>
<evidence type="ECO:0000256" key="7">
    <source>
        <dbReference type="ARBA" id="ARBA00023242"/>
    </source>
</evidence>
<comment type="function">
    <text evidence="1 9">Auxin response factors (ARFs) are transcriptional factors that bind specifically to the DNA sequence 5'-TGTCTC-3' found in the auxin-responsive promoter elements (AuxREs).</text>
</comment>
<dbReference type="Pfam" id="PF02309">
    <property type="entry name" value="AUX_IAA"/>
    <property type="match status" value="1"/>
</dbReference>
<dbReference type="PANTHER" id="PTHR31384:SF115">
    <property type="entry name" value="AUXIN RESPONSE FACTOR 6"/>
    <property type="match status" value="1"/>
</dbReference>
<feature type="compositionally biased region" description="Low complexity" evidence="10">
    <location>
        <begin position="621"/>
        <end position="633"/>
    </location>
</feature>
<keyword evidence="5 9" id="KW-0238">DNA-binding</keyword>
<evidence type="ECO:0000256" key="9">
    <source>
        <dbReference type="RuleBase" id="RU004561"/>
    </source>
</evidence>
<dbReference type="OrthoDB" id="2016915at2759"/>
<dbReference type="PROSITE" id="PS51745">
    <property type="entry name" value="PB1"/>
    <property type="match status" value="1"/>
</dbReference>
<sequence>MGLDSRISCSGTGFGESEFCALWNDVNEVLIAFSSRKDKSDSFVAEVPPIRTEEQRCLNSELWHACAGPLVSLPAVGSRVVYFPQGHSEQVAASTNKEIDSHIPNYPSLQSQLICQLHDVTMHADAETDEVYAQMTLQPLSLQEQKEPYHPTELGTPSKQPTNYFCKTLTASDTSTHGGFSVPRRAAEKVFPPLDFSQQPPAQELIAKDLHGNEWKFRHIFRGQPKRHLLTTGWSVFVSAKRLVAGDSVLFIWNENNQLLLGIRRANRPQTVMPSSVLSSDSMHIGLLAAAAHAAATNSRFTIFYNPRASPSEFVIPLAKYVKAVYHTRVSVGMRFRMLFETEESSVRRYMGTITGISDLDPVRWPNSHWRSVKVGWDESTAGERQPRVSLWEIEPLTTFPMYPSPFPLRLKRPWPTGLPSLHGGKDDDLDLSSPLRWLQDGGNPGIQSLNFQGIGVTPWLHPRIDASMLGLQPDIYQSMAAAALQEIRTVDPTKQVSPTILPFQQPQVTSRSSPLLPSQILQQVQPQSQQSFHHTVQGSQVPSQTQSQFLQHKLQHCNSFDEKKQLLQIQQHQQMQQQKHLSDHQQIPNIVSALSQFSSASHSQSPLQKISSFSQPQNLSDSNGNSASTSSAFPMHNILQPFSPDDASLSLPRTTPLITSSPWPSKRVALESILPSGVQCVVPHVEQLGATRPGASPHPVTLAPFPGRECSVDQDGSMDPQNNLLFGVNIDSSLLVQNGMSNLRNVVNETDSAAMPYAACNFLSSSGTDFSLNQALTTSSCLDKSGFLHSFENVDHMNHQSGTFVKVHKSGSYGRLLDITRFSSYHELRSELGHLFGLQGQLDDPVRSGWQLVFVDRENDALLVGDDPWQEFVNNVDCIKILSPQEVQQMGKQGVDLLNSAPIKRLPSNSCDGYGSRQDSSNLSTGITSVGSLNY</sequence>
<dbReference type="Gene3D" id="3.10.20.90">
    <property type="entry name" value="Phosphatidylinositol 3-kinase Catalytic Subunit, Chain A, domain 1"/>
    <property type="match status" value="1"/>
</dbReference>
<feature type="region of interest" description="Disordered" evidence="10">
    <location>
        <begin position="606"/>
        <end position="640"/>
    </location>
</feature>
<dbReference type="AlphaFoldDB" id="A0A8K0I5T3"/>
<evidence type="ECO:0000256" key="6">
    <source>
        <dbReference type="ARBA" id="ARBA00023163"/>
    </source>
</evidence>
<keyword evidence="6 9" id="KW-0804">Transcription</keyword>
<dbReference type="SUPFAM" id="SSF54277">
    <property type="entry name" value="CAD &amp; PB1 domains"/>
    <property type="match status" value="1"/>
</dbReference>
<evidence type="ECO:0000256" key="5">
    <source>
        <dbReference type="ARBA" id="ARBA00023125"/>
    </source>
</evidence>
<evidence type="ECO:0000256" key="4">
    <source>
        <dbReference type="ARBA" id="ARBA00023015"/>
    </source>
</evidence>
<evidence type="ECO:0000256" key="3">
    <source>
        <dbReference type="ARBA" id="ARBA00007853"/>
    </source>
</evidence>
<dbReference type="FunFam" id="2.40.330.10:FF:000001">
    <property type="entry name" value="Auxin response factor"/>
    <property type="match status" value="1"/>
</dbReference>
<comment type="subunit">
    <text evidence="9">Homodimers and heterodimers.</text>
</comment>
<organism evidence="13 14">
    <name type="scientific">Cocos nucifera</name>
    <name type="common">Coconut palm</name>
    <dbReference type="NCBI Taxonomy" id="13894"/>
    <lineage>
        <taxon>Eukaryota</taxon>
        <taxon>Viridiplantae</taxon>
        <taxon>Streptophyta</taxon>
        <taxon>Embryophyta</taxon>
        <taxon>Tracheophyta</taxon>
        <taxon>Spermatophyta</taxon>
        <taxon>Magnoliopsida</taxon>
        <taxon>Liliopsida</taxon>
        <taxon>Arecaceae</taxon>
        <taxon>Arecoideae</taxon>
        <taxon>Cocoseae</taxon>
        <taxon>Attaleinae</taxon>
        <taxon>Cocos</taxon>
    </lineage>
</organism>
<dbReference type="Gene3D" id="2.40.330.10">
    <property type="entry name" value="DNA-binding pseudobarrel domain"/>
    <property type="match status" value="1"/>
</dbReference>
<reference evidence="13" key="2">
    <citation type="submission" date="2019-07" db="EMBL/GenBank/DDBJ databases">
        <authorList>
            <person name="Yang Y."/>
            <person name="Bocs S."/>
            <person name="Baudouin L."/>
        </authorList>
    </citation>
    <scope>NUCLEOTIDE SEQUENCE</scope>
    <source>
        <tissue evidence="13">Spear leaf of Hainan Tall coconut</tissue>
    </source>
</reference>
<dbReference type="InterPro" id="IPR033389">
    <property type="entry name" value="AUX/IAA_dom"/>
</dbReference>
<name>A0A8K0I5T3_COCNU</name>
<dbReference type="Pfam" id="PF02362">
    <property type="entry name" value="B3"/>
    <property type="match status" value="1"/>
</dbReference>
<evidence type="ECO:0000256" key="2">
    <source>
        <dbReference type="ARBA" id="ARBA00004123"/>
    </source>
</evidence>
<accession>A0A8K0I5T3</accession>
<comment type="caution">
    <text evidence="13">The sequence shown here is derived from an EMBL/GenBank/DDBJ whole genome shotgun (WGS) entry which is preliminary data.</text>
</comment>
<protein>
    <recommendedName>
        <fullName evidence="9">Auxin response factor</fullName>
    </recommendedName>
</protein>
<dbReference type="GO" id="GO:0006355">
    <property type="term" value="P:regulation of DNA-templated transcription"/>
    <property type="evidence" value="ECO:0007669"/>
    <property type="project" value="InterPro"/>
</dbReference>
<dbReference type="FunFam" id="3.10.20.90:FF:000047">
    <property type="entry name" value="Auxin response factor"/>
    <property type="match status" value="1"/>
</dbReference>
<dbReference type="SUPFAM" id="SSF101936">
    <property type="entry name" value="DNA-binding pseudobarrel domain"/>
    <property type="match status" value="1"/>
</dbReference>
<dbReference type="PANTHER" id="PTHR31384">
    <property type="entry name" value="AUXIN RESPONSE FACTOR 4-RELATED"/>
    <property type="match status" value="1"/>
</dbReference>
<evidence type="ECO:0000256" key="1">
    <source>
        <dbReference type="ARBA" id="ARBA00003182"/>
    </source>
</evidence>
<comment type="similarity">
    <text evidence="3 9">Belongs to the ARF family.</text>
</comment>
<dbReference type="InterPro" id="IPR003340">
    <property type="entry name" value="B3_DNA-bd"/>
</dbReference>
<evidence type="ECO:0000256" key="10">
    <source>
        <dbReference type="SAM" id="MobiDB-lite"/>
    </source>
</evidence>
<keyword evidence="4 9" id="KW-0805">Transcription regulation</keyword>
<evidence type="ECO:0000313" key="14">
    <source>
        <dbReference type="Proteomes" id="UP000797356"/>
    </source>
</evidence>
<dbReference type="SMART" id="SM01019">
    <property type="entry name" value="B3"/>
    <property type="match status" value="1"/>
</dbReference>
<comment type="subcellular location">
    <subcellularLocation>
        <location evidence="2 9">Nucleus</location>
    </subcellularLocation>
</comment>
<evidence type="ECO:0000256" key="8">
    <source>
        <dbReference type="ARBA" id="ARBA00023294"/>
    </source>
</evidence>
<dbReference type="GO" id="GO:0003677">
    <property type="term" value="F:DNA binding"/>
    <property type="evidence" value="ECO:0007669"/>
    <property type="project" value="UniProtKB-KW"/>
</dbReference>
<dbReference type="Gene3D" id="2.30.30.1040">
    <property type="match status" value="1"/>
</dbReference>
<evidence type="ECO:0000313" key="13">
    <source>
        <dbReference type="EMBL" id="KAG1338500.1"/>
    </source>
</evidence>
<keyword evidence="14" id="KW-1185">Reference proteome</keyword>
<feature type="compositionally biased region" description="Polar residues" evidence="10">
    <location>
        <begin position="607"/>
        <end position="620"/>
    </location>
</feature>
<dbReference type="FunFam" id="2.30.30.1040:FF:000001">
    <property type="entry name" value="Auxin response factor"/>
    <property type="match status" value="1"/>
</dbReference>
<dbReference type="InterPro" id="IPR010525">
    <property type="entry name" value="ARF_dom"/>
</dbReference>